<dbReference type="PROSITE" id="PS00658">
    <property type="entry name" value="FORK_HEAD_2"/>
    <property type="match status" value="1"/>
</dbReference>
<feature type="domain" description="Fork-head" evidence="8">
    <location>
        <begin position="83"/>
        <end position="177"/>
    </location>
</feature>
<dbReference type="InterPro" id="IPR036388">
    <property type="entry name" value="WH-like_DNA-bd_sf"/>
</dbReference>
<dbReference type="PANTHER" id="PTHR11829">
    <property type="entry name" value="FORKHEAD BOX PROTEIN"/>
    <property type="match status" value="1"/>
</dbReference>
<dbReference type="Pfam" id="PF00250">
    <property type="entry name" value="Forkhead"/>
    <property type="match status" value="1"/>
</dbReference>
<organism evidence="9 10">
    <name type="scientific">Patella caerulea</name>
    <name type="common">Rayed Mediterranean limpet</name>
    <dbReference type="NCBI Taxonomy" id="87958"/>
    <lineage>
        <taxon>Eukaryota</taxon>
        <taxon>Metazoa</taxon>
        <taxon>Spiralia</taxon>
        <taxon>Lophotrochozoa</taxon>
        <taxon>Mollusca</taxon>
        <taxon>Gastropoda</taxon>
        <taxon>Patellogastropoda</taxon>
        <taxon>Patelloidea</taxon>
        <taxon>Patellidae</taxon>
        <taxon>Patella</taxon>
    </lineage>
</organism>
<evidence type="ECO:0000313" key="10">
    <source>
        <dbReference type="Proteomes" id="UP001347796"/>
    </source>
</evidence>
<feature type="compositionally biased region" description="Basic and acidic residues" evidence="7">
    <location>
        <begin position="184"/>
        <end position="208"/>
    </location>
</feature>
<feature type="DNA-binding region" description="Fork-head" evidence="6">
    <location>
        <begin position="83"/>
        <end position="177"/>
    </location>
</feature>
<evidence type="ECO:0000256" key="4">
    <source>
        <dbReference type="ARBA" id="ARBA00023163"/>
    </source>
</evidence>
<keyword evidence="3 6" id="KW-0238">DNA-binding</keyword>
<dbReference type="GO" id="GO:0030154">
    <property type="term" value="P:cell differentiation"/>
    <property type="evidence" value="ECO:0007669"/>
    <property type="project" value="TreeGrafter"/>
</dbReference>
<evidence type="ECO:0000256" key="6">
    <source>
        <dbReference type="PROSITE-ProRule" id="PRU00089"/>
    </source>
</evidence>
<dbReference type="PANTHER" id="PTHR11829:SF388">
    <property type="entry name" value="FORK HEAD DOMAIN-CONTAINING PROTEIN L1-RELATED"/>
    <property type="match status" value="1"/>
</dbReference>
<feature type="compositionally biased region" description="Polar residues" evidence="7">
    <location>
        <begin position="235"/>
        <end position="248"/>
    </location>
</feature>
<dbReference type="Gene3D" id="1.10.10.10">
    <property type="entry name" value="Winged helix-like DNA-binding domain superfamily/Winged helix DNA-binding domain"/>
    <property type="match status" value="1"/>
</dbReference>
<keyword evidence="10" id="KW-1185">Reference proteome</keyword>
<dbReference type="EMBL" id="JAZGQO010000006">
    <property type="protein sequence ID" value="KAK6186221.1"/>
    <property type="molecule type" value="Genomic_DNA"/>
</dbReference>
<reference evidence="9 10" key="1">
    <citation type="submission" date="2024-01" db="EMBL/GenBank/DDBJ databases">
        <title>The genome of the rayed Mediterranean limpet Patella caerulea (Linnaeus, 1758).</title>
        <authorList>
            <person name="Anh-Thu Weber A."/>
            <person name="Halstead-Nussloch G."/>
        </authorList>
    </citation>
    <scope>NUCLEOTIDE SEQUENCE [LARGE SCALE GENOMIC DNA]</scope>
    <source>
        <strain evidence="9">AATW-2023a</strain>
        <tissue evidence="9">Whole specimen</tissue>
    </source>
</reference>
<evidence type="ECO:0000256" key="7">
    <source>
        <dbReference type="SAM" id="MobiDB-lite"/>
    </source>
</evidence>
<dbReference type="PROSITE" id="PS00657">
    <property type="entry name" value="FORK_HEAD_1"/>
    <property type="match status" value="1"/>
</dbReference>
<keyword evidence="2" id="KW-0805">Transcription regulation</keyword>
<dbReference type="SMART" id="SM00339">
    <property type="entry name" value="FH"/>
    <property type="match status" value="1"/>
</dbReference>
<gene>
    <name evidence="9" type="ORF">SNE40_008301</name>
</gene>
<dbReference type="InterPro" id="IPR036390">
    <property type="entry name" value="WH_DNA-bd_sf"/>
</dbReference>
<keyword evidence="5 6" id="KW-0539">Nucleus</keyword>
<comment type="caution">
    <text evidence="9">The sequence shown here is derived from an EMBL/GenBank/DDBJ whole genome shotgun (WGS) entry which is preliminary data.</text>
</comment>
<dbReference type="GO" id="GO:0000978">
    <property type="term" value="F:RNA polymerase II cis-regulatory region sequence-specific DNA binding"/>
    <property type="evidence" value="ECO:0007669"/>
    <property type="project" value="TreeGrafter"/>
</dbReference>
<evidence type="ECO:0000256" key="1">
    <source>
        <dbReference type="ARBA" id="ARBA00004123"/>
    </source>
</evidence>
<sequence length="476" mass="52595">MQHAGLQSPYSSAGVSSIPNGSSLGMVPFLGDQNNLNYYRHGGYTGMAMGGMSMYGPENYAVARPSPYGTYAPQHHMSKDMVKPPYSYIALIAMAIQSSPEKRVTLNGIYAFIMDRFPFYRENKQGWQNSIRHNLSLNECFMKIPRDDKKPGKGSYWTLDPDSYNMFDNGSYLRRRRRFKKKLAQADKDDREKRDLEDKDKVKAHENGDLNGETSVSSNAGSPDLMVKVEKENHQNNLDSSPVLSSTKLEPMDSPKSECMSAPRPPTANSLPIPHDPIDGGPCSNFSVENLMTSNHGVSNCDINSANSYITSRPPPLVSPQVLSYSRSTDLYRNPTTQNTPSTYNYPCSAQAVFPSGSQHMSIAQQSSLSQSSDEGHGCNSPHASIPPSNGLNPSVFSVTQPSSFPRQNSWYMSSSSELNHGTDFTTSPFPNVRDMFDSQRLLSAQGQGQSASSCQLAFRTPYKSSNPYAYDCTKF</sequence>
<dbReference type="FunFam" id="1.10.10.10:FF:000016">
    <property type="entry name" value="Forkhead box protein I1"/>
    <property type="match status" value="1"/>
</dbReference>
<feature type="region of interest" description="Disordered" evidence="7">
    <location>
        <begin position="183"/>
        <end position="222"/>
    </location>
</feature>
<evidence type="ECO:0000256" key="2">
    <source>
        <dbReference type="ARBA" id="ARBA00023015"/>
    </source>
</evidence>
<feature type="compositionally biased region" description="Polar residues" evidence="7">
    <location>
        <begin position="212"/>
        <end position="221"/>
    </location>
</feature>
<dbReference type="InterPro" id="IPR050211">
    <property type="entry name" value="FOX_domain-containing"/>
</dbReference>
<evidence type="ECO:0000256" key="3">
    <source>
        <dbReference type="ARBA" id="ARBA00023125"/>
    </source>
</evidence>
<dbReference type="SUPFAM" id="SSF46785">
    <property type="entry name" value="Winged helix' DNA-binding domain"/>
    <property type="match status" value="1"/>
</dbReference>
<proteinExistence type="predicted"/>
<dbReference type="AlphaFoldDB" id="A0AAN8Q3J5"/>
<feature type="region of interest" description="Disordered" evidence="7">
    <location>
        <begin position="234"/>
        <end position="264"/>
    </location>
</feature>
<dbReference type="InterPro" id="IPR030456">
    <property type="entry name" value="TF_fork_head_CS_2"/>
</dbReference>
<keyword evidence="4" id="KW-0804">Transcription</keyword>
<accession>A0AAN8Q3J5</accession>
<dbReference type="GO" id="GO:0009653">
    <property type="term" value="P:anatomical structure morphogenesis"/>
    <property type="evidence" value="ECO:0007669"/>
    <property type="project" value="TreeGrafter"/>
</dbReference>
<dbReference type="Proteomes" id="UP001347796">
    <property type="component" value="Unassembled WGS sequence"/>
</dbReference>
<dbReference type="GO" id="GO:0000981">
    <property type="term" value="F:DNA-binding transcription factor activity, RNA polymerase II-specific"/>
    <property type="evidence" value="ECO:0007669"/>
    <property type="project" value="TreeGrafter"/>
</dbReference>
<evidence type="ECO:0000313" key="9">
    <source>
        <dbReference type="EMBL" id="KAK6186221.1"/>
    </source>
</evidence>
<evidence type="ECO:0000259" key="8">
    <source>
        <dbReference type="PROSITE" id="PS50039"/>
    </source>
</evidence>
<feature type="region of interest" description="Disordered" evidence="7">
    <location>
        <begin position="357"/>
        <end position="395"/>
    </location>
</feature>
<name>A0AAN8Q3J5_PATCE</name>
<dbReference type="InterPro" id="IPR001766">
    <property type="entry name" value="Fork_head_dom"/>
</dbReference>
<dbReference type="GO" id="GO:0005634">
    <property type="term" value="C:nucleus"/>
    <property type="evidence" value="ECO:0007669"/>
    <property type="project" value="UniProtKB-SubCell"/>
</dbReference>
<comment type="subcellular location">
    <subcellularLocation>
        <location evidence="1 6">Nucleus</location>
    </subcellularLocation>
</comment>
<evidence type="ECO:0000256" key="5">
    <source>
        <dbReference type="ARBA" id="ARBA00023242"/>
    </source>
</evidence>
<protein>
    <recommendedName>
        <fullName evidence="8">Fork-head domain-containing protein</fullName>
    </recommendedName>
</protein>
<dbReference type="PROSITE" id="PS50039">
    <property type="entry name" value="FORK_HEAD_3"/>
    <property type="match status" value="1"/>
</dbReference>
<dbReference type="InterPro" id="IPR018122">
    <property type="entry name" value="TF_fork_head_CS_1"/>
</dbReference>
<dbReference type="PRINTS" id="PR00053">
    <property type="entry name" value="FORKHEAD"/>
</dbReference>